<dbReference type="RefSeq" id="WP_128114865.1">
    <property type="nucleotide sequence ID" value="NZ_UAQM01000001.1"/>
</dbReference>
<name>A0A2X1AUU1_BREDI</name>
<dbReference type="AlphaFoldDB" id="A0A2X1AUU1"/>
<evidence type="ECO:0000313" key="3">
    <source>
        <dbReference type="Proteomes" id="UP000250358"/>
    </source>
</evidence>
<gene>
    <name evidence="2" type="ORF">NCTC11165_00415</name>
</gene>
<sequence>MRNFITRFAKDESGATAIEYGLIAALMAVAVIAAIGILGPKLNSSFTKIGAKMDSVP</sequence>
<protein>
    <submittedName>
        <fullName evidence="2">Flp pilus assembly protein, pilin Flp</fullName>
    </submittedName>
</protein>
<accession>A0A2X1AUU1</accession>
<dbReference type="Pfam" id="PF04964">
    <property type="entry name" value="Flp_Fap"/>
    <property type="match status" value="1"/>
</dbReference>
<proteinExistence type="predicted"/>
<organism evidence="2 3">
    <name type="scientific">Brevundimonas diminuta</name>
    <name type="common">Pseudomonas diminuta</name>
    <dbReference type="NCBI Taxonomy" id="293"/>
    <lineage>
        <taxon>Bacteria</taxon>
        <taxon>Pseudomonadati</taxon>
        <taxon>Pseudomonadota</taxon>
        <taxon>Alphaproteobacteria</taxon>
        <taxon>Caulobacterales</taxon>
        <taxon>Caulobacteraceae</taxon>
        <taxon>Brevundimonas</taxon>
    </lineage>
</organism>
<dbReference type="InterPro" id="IPR007047">
    <property type="entry name" value="Flp_Fap"/>
</dbReference>
<keyword evidence="1" id="KW-1133">Transmembrane helix</keyword>
<keyword evidence="1" id="KW-0472">Membrane</keyword>
<dbReference type="Proteomes" id="UP000250358">
    <property type="component" value="Unassembled WGS sequence"/>
</dbReference>
<reference evidence="2 3" key="1">
    <citation type="submission" date="2018-06" db="EMBL/GenBank/DDBJ databases">
        <authorList>
            <consortium name="Pathogen Informatics"/>
            <person name="Doyle S."/>
        </authorList>
    </citation>
    <scope>NUCLEOTIDE SEQUENCE [LARGE SCALE GENOMIC DNA]</scope>
    <source>
        <strain evidence="2 3">NCTC11165</strain>
    </source>
</reference>
<dbReference type="EMBL" id="UAQM01000001">
    <property type="protein sequence ID" value="SPU42274.1"/>
    <property type="molecule type" value="Genomic_DNA"/>
</dbReference>
<feature type="transmembrane region" description="Helical" evidence="1">
    <location>
        <begin position="20"/>
        <end position="39"/>
    </location>
</feature>
<keyword evidence="1" id="KW-0812">Transmembrane</keyword>
<evidence type="ECO:0000256" key="1">
    <source>
        <dbReference type="SAM" id="Phobius"/>
    </source>
</evidence>
<evidence type="ECO:0000313" key="2">
    <source>
        <dbReference type="EMBL" id="SPU42274.1"/>
    </source>
</evidence>